<feature type="region of interest" description="Disordered" evidence="1">
    <location>
        <begin position="406"/>
        <end position="427"/>
    </location>
</feature>
<dbReference type="PANTHER" id="PTHR43606:SF2">
    <property type="entry name" value="ALKALINE PHOSPHATASE FAMILY PROTEIN (AFU_ORTHOLOGUE AFUA_5G03860)"/>
    <property type="match status" value="1"/>
</dbReference>
<reference evidence="5 6" key="1">
    <citation type="submission" date="2020-07" db="EMBL/GenBank/DDBJ databases">
        <title>Sequencing the genomes of 1000 actinobacteria strains.</title>
        <authorList>
            <person name="Klenk H.-P."/>
        </authorList>
    </citation>
    <scope>NUCLEOTIDE SEQUENCE [LARGE SCALE GENOMIC DNA]</scope>
    <source>
        <strain evidence="5 6">DSM 44749</strain>
    </source>
</reference>
<dbReference type="SUPFAM" id="SSF56300">
    <property type="entry name" value="Metallo-dependent phosphatases"/>
    <property type="match status" value="1"/>
</dbReference>
<dbReference type="EMBL" id="JACCCZ010000001">
    <property type="protein sequence ID" value="NYG04936.1"/>
    <property type="molecule type" value="Genomic_DNA"/>
</dbReference>
<evidence type="ECO:0000313" key="6">
    <source>
        <dbReference type="Proteomes" id="UP000549695"/>
    </source>
</evidence>
<dbReference type="Pfam" id="PF09423">
    <property type="entry name" value="PhoD"/>
    <property type="match status" value="1"/>
</dbReference>
<dbReference type="InterPro" id="IPR006311">
    <property type="entry name" value="TAT_signal"/>
</dbReference>
<keyword evidence="5" id="KW-0378">Hydrolase</keyword>
<feature type="domain" description="PhoD-like phosphatase metallophosphatase" evidence="3">
    <location>
        <begin position="164"/>
        <end position="449"/>
    </location>
</feature>
<dbReference type="InterPro" id="IPR038607">
    <property type="entry name" value="PhoD-like_sf"/>
</dbReference>
<feature type="region of interest" description="Disordered" evidence="1">
    <location>
        <begin position="202"/>
        <end position="223"/>
    </location>
</feature>
<evidence type="ECO:0000313" key="5">
    <source>
        <dbReference type="EMBL" id="NYG04936.1"/>
    </source>
</evidence>
<dbReference type="Gene3D" id="3.60.21.70">
    <property type="entry name" value="PhoD-like phosphatase"/>
    <property type="match status" value="1"/>
</dbReference>
<keyword evidence="2" id="KW-0732">Signal</keyword>
<feature type="domain" description="Phospholipase D N-terminal" evidence="4">
    <location>
        <begin position="52"/>
        <end position="150"/>
    </location>
</feature>
<dbReference type="Proteomes" id="UP000549695">
    <property type="component" value="Unassembled WGS sequence"/>
</dbReference>
<feature type="signal peptide" evidence="2">
    <location>
        <begin position="1"/>
        <end position="24"/>
    </location>
</feature>
<evidence type="ECO:0000256" key="1">
    <source>
        <dbReference type="SAM" id="MobiDB-lite"/>
    </source>
</evidence>
<evidence type="ECO:0000259" key="3">
    <source>
        <dbReference type="Pfam" id="PF09423"/>
    </source>
</evidence>
<dbReference type="PANTHER" id="PTHR43606">
    <property type="entry name" value="PHOSPHATASE, PUTATIVE (AFU_ORTHOLOGUE AFUA_6G08710)-RELATED"/>
    <property type="match status" value="1"/>
</dbReference>
<dbReference type="EC" id="3.1.3.1" evidence="5"/>
<dbReference type="AlphaFoldDB" id="A0A852WHA2"/>
<dbReference type="InterPro" id="IPR029052">
    <property type="entry name" value="Metallo-depent_PP-like"/>
</dbReference>
<dbReference type="InterPro" id="IPR032093">
    <property type="entry name" value="PhoD_N"/>
</dbReference>
<dbReference type="CDD" id="cd07389">
    <property type="entry name" value="MPP_PhoD"/>
    <property type="match status" value="1"/>
</dbReference>
<name>A0A852WHA2_PSEA5</name>
<evidence type="ECO:0000256" key="2">
    <source>
        <dbReference type="SAM" id="SignalP"/>
    </source>
</evidence>
<dbReference type="PROSITE" id="PS51318">
    <property type="entry name" value="TAT"/>
    <property type="match status" value="1"/>
</dbReference>
<evidence type="ECO:0000259" key="4">
    <source>
        <dbReference type="Pfam" id="PF16655"/>
    </source>
</evidence>
<proteinExistence type="predicted"/>
<dbReference type="GO" id="GO:0004035">
    <property type="term" value="F:alkaline phosphatase activity"/>
    <property type="evidence" value="ECO:0007669"/>
    <property type="project" value="UniProtKB-EC"/>
</dbReference>
<gene>
    <name evidence="5" type="ORF">HDA37_005221</name>
</gene>
<keyword evidence="6" id="KW-1185">Reference proteome</keyword>
<comment type="caution">
    <text evidence="5">The sequence shown here is derived from an EMBL/GenBank/DDBJ whole genome shotgun (WGS) entry which is preliminary data.</text>
</comment>
<organism evidence="5 6">
    <name type="scientific">Pseudonocardia alni</name>
    <name type="common">Amycolata alni</name>
    <dbReference type="NCBI Taxonomy" id="33907"/>
    <lineage>
        <taxon>Bacteria</taxon>
        <taxon>Bacillati</taxon>
        <taxon>Actinomycetota</taxon>
        <taxon>Actinomycetes</taxon>
        <taxon>Pseudonocardiales</taxon>
        <taxon>Pseudonocardiaceae</taxon>
        <taxon>Pseudonocardia</taxon>
    </lineage>
</organism>
<feature type="chain" id="PRO_5039280572" evidence="2">
    <location>
        <begin position="25"/>
        <end position="480"/>
    </location>
</feature>
<dbReference type="InterPro" id="IPR018946">
    <property type="entry name" value="PhoD-like_MPP"/>
</dbReference>
<sequence>MTALPRRSVLLGTLGAAVAGLVPATPGGEPAAVPRWFAGALRQATTPDPFTLGVASGDPSPDGMVLWTRLAPEPDAEDGRGGMPDRAVEVEWEVAEDERFARVVSRGTETATRELAHSVHAEPAGLAPGREYFYRFRTGGHLSPVARTRTAPAAGAAAASLTIATASCAKFGAGHFTAYRGMAADAPDLVLHLGDYFYETDRGEVRDPGPPEPKNLAGYRRTHAHQRSDDDLRAAHAVAPWVVVWDDHEVVNDWDGATPDRRRAAAQAYYEHMPLRRASVPDGPDMQLYRRLEWGSLATFHVLDTRQYRMRGSMLGADQERWLLRGLTDSAAGWDVLAQQVFFAPRRGGKSGTWGEFTGSRERVVRGWTEAGVRNAVVLTGDEHVHHANEIPGADDRIAGTELVTTSVTSGGDGDGDAKSGGSGSSVWSLDRRGYVLATFTPAQMRADFRTVSRISEPGATVRTAASFVVPDREPGLNKV</sequence>
<dbReference type="Gene3D" id="2.60.40.380">
    <property type="entry name" value="Purple acid phosphatase-like, N-terminal"/>
    <property type="match status" value="1"/>
</dbReference>
<dbReference type="Pfam" id="PF16655">
    <property type="entry name" value="PhoD_N"/>
    <property type="match status" value="1"/>
</dbReference>
<accession>A0A852WHA2</accession>
<dbReference type="InterPro" id="IPR052900">
    <property type="entry name" value="Phospholipid_Metab_Enz"/>
</dbReference>
<protein>
    <submittedName>
        <fullName evidence="5">Alkaline phosphatase D</fullName>
        <ecNumber evidence="5">3.1.3.1</ecNumber>
    </submittedName>
</protein>